<dbReference type="Pfam" id="PF13911">
    <property type="entry name" value="AhpC-TSA_2"/>
    <property type="match status" value="1"/>
</dbReference>
<evidence type="ECO:0000256" key="3">
    <source>
        <dbReference type="ARBA" id="ARBA00023284"/>
    </source>
</evidence>
<evidence type="ECO:0000256" key="2">
    <source>
        <dbReference type="ARBA" id="ARBA00022490"/>
    </source>
</evidence>
<accession>A0AAD4DGQ8</accession>
<proteinExistence type="inferred from homology"/>
<gene>
    <name evidence="9" type="ORF">BGZ95_005420</name>
</gene>
<comment type="caution">
    <text evidence="9">The sequence shown here is derived from an EMBL/GenBank/DDBJ whole genome shotgun (WGS) entry which is preliminary data.</text>
</comment>
<feature type="region of interest" description="Disordered" evidence="8">
    <location>
        <begin position="216"/>
        <end position="244"/>
    </location>
</feature>
<dbReference type="Proteomes" id="UP001194580">
    <property type="component" value="Unassembled WGS sequence"/>
</dbReference>
<evidence type="ECO:0000256" key="1">
    <source>
        <dbReference type="ARBA" id="ARBA00004496"/>
    </source>
</evidence>
<dbReference type="AlphaFoldDB" id="A0AAD4DGQ8"/>
<protein>
    <recommendedName>
        <fullName evidence="5">Peroxiredoxin-like 2A</fullName>
    </recommendedName>
    <alternativeName>
        <fullName evidence="7">Peroxiredoxin-like 2 activated in M-CSF stimulated monocytes</fullName>
    </alternativeName>
    <alternativeName>
        <fullName evidence="6">Redox-regulatory protein FAM213A</fullName>
    </alternativeName>
</protein>
<evidence type="ECO:0000256" key="4">
    <source>
        <dbReference type="ARBA" id="ARBA00023787"/>
    </source>
</evidence>
<keyword evidence="2" id="KW-0963">Cytoplasm</keyword>
<dbReference type="GO" id="GO:0005737">
    <property type="term" value="C:cytoplasm"/>
    <property type="evidence" value="ECO:0007669"/>
    <property type="project" value="UniProtKB-SubCell"/>
</dbReference>
<sequence>MSIAQKTKTSYNDIKDITLVDFLDVGTERSLPAHELWKDQATVVIVIRRPGCQFCREEARIFDAQRHTIENEMASGIKMVCIVHEKEGSDIFQKEFWHGKVYFDQQKDFYKALGNGRLRTGGWEQMVRPSFWGNLIRNKKSGVKGNFIGDGSILGGLLLVHQGDQGIAYEHIEKVWGDIARADRVLEACSRVSGVSLNKENVNQAQLEHQALHDKMQASPLAAGQASSSGEAGGAPSACALPTQ</sequence>
<comment type="subcellular location">
    <subcellularLocation>
        <location evidence="1">Cytoplasm</location>
    </subcellularLocation>
</comment>
<dbReference type="EMBL" id="JAAAIL010000250">
    <property type="protein sequence ID" value="KAG0277754.1"/>
    <property type="molecule type" value="Genomic_DNA"/>
</dbReference>
<organism evidence="9 10">
    <name type="scientific">Linnemannia exigua</name>
    <dbReference type="NCBI Taxonomy" id="604196"/>
    <lineage>
        <taxon>Eukaryota</taxon>
        <taxon>Fungi</taxon>
        <taxon>Fungi incertae sedis</taxon>
        <taxon>Mucoromycota</taxon>
        <taxon>Mortierellomycotina</taxon>
        <taxon>Mortierellomycetes</taxon>
        <taxon>Mortierellales</taxon>
        <taxon>Mortierellaceae</taxon>
        <taxon>Linnemannia</taxon>
    </lineage>
</organism>
<evidence type="ECO:0000313" key="9">
    <source>
        <dbReference type="EMBL" id="KAG0277754.1"/>
    </source>
</evidence>
<feature type="compositionally biased region" description="Low complexity" evidence="8">
    <location>
        <begin position="222"/>
        <end position="244"/>
    </location>
</feature>
<dbReference type="PANTHER" id="PTHR28630:SF31">
    <property type="entry name" value="PEROXIREDOXIN-LIKE 2A"/>
    <property type="match status" value="1"/>
</dbReference>
<evidence type="ECO:0000256" key="5">
    <source>
        <dbReference type="ARBA" id="ARBA00023849"/>
    </source>
</evidence>
<evidence type="ECO:0000313" key="10">
    <source>
        <dbReference type="Proteomes" id="UP001194580"/>
    </source>
</evidence>
<evidence type="ECO:0000256" key="6">
    <source>
        <dbReference type="ARBA" id="ARBA00032058"/>
    </source>
</evidence>
<dbReference type="InterPro" id="IPR032801">
    <property type="entry name" value="PXL2A/B/C"/>
</dbReference>
<comment type="similarity">
    <text evidence="4">Belongs to the peroxiredoxin-like PRXL2 family. PRXL2A subfamily.</text>
</comment>
<evidence type="ECO:0000256" key="7">
    <source>
        <dbReference type="ARBA" id="ARBA00032129"/>
    </source>
</evidence>
<keyword evidence="3" id="KW-0676">Redox-active center</keyword>
<evidence type="ECO:0000256" key="8">
    <source>
        <dbReference type="SAM" id="MobiDB-lite"/>
    </source>
</evidence>
<name>A0AAD4DGQ8_9FUNG</name>
<dbReference type="PANTHER" id="PTHR28630">
    <property type="match status" value="1"/>
</dbReference>
<keyword evidence="10" id="KW-1185">Reference proteome</keyword>
<reference evidence="9" key="1">
    <citation type="journal article" date="2020" name="Fungal Divers.">
        <title>Resolving the Mortierellaceae phylogeny through synthesis of multi-gene phylogenetics and phylogenomics.</title>
        <authorList>
            <person name="Vandepol N."/>
            <person name="Liber J."/>
            <person name="Desiro A."/>
            <person name="Na H."/>
            <person name="Kennedy M."/>
            <person name="Barry K."/>
            <person name="Grigoriev I.V."/>
            <person name="Miller A.N."/>
            <person name="O'Donnell K."/>
            <person name="Stajich J.E."/>
            <person name="Bonito G."/>
        </authorList>
    </citation>
    <scope>NUCLEOTIDE SEQUENCE</scope>
    <source>
        <strain evidence="9">NRRL 28262</strain>
    </source>
</reference>